<dbReference type="AlphaFoldDB" id="A0A511AFE9"/>
<keyword evidence="4" id="KW-1185">Reference proteome</keyword>
<evidence type="ECO:0000313" key="4">
    <source>
        <dbReference type="Proteomes" id="UP000321225"/>
    </source>
</evidence>
<dbReference type="InterPro" id="IPR009936">
    <property type="entry name" value="DUF1468"/>
</dbReference>
<gene>
    <name evidence="3" type="ORF">MAE01_19320</name>
</gene>
<keyword evidence="1" id="KW-0472">Membrane</keyword>
<evidence type="ECO:0000259" key="2">
    <source>
        <dbReference type="Pfam" id="PF07331"/>
    </source>
</evidence>
<dbReference type="EMBL" id="BJUW01000008">
    <property type="protein sequence ID" value="GEK86756.1"/>
    <property type="molecule type" value="Genomic_DNA"/>
</dbReference>
<feature type="transmembrane region" description="Helical" evidence="1">
    <location>
        <begin position="24"/>
        <end position="44"/>
    </location>
</feature>
<feature type="transmembrane region" description="Helical" evidence="1">
    <location>
        <begin position="103"/>
        <end position="130"/>
    </location>
</feature>
<proteinExistence type="predicted"/>
<feature type="transmembrane region" description="Helical" evidence="1">
    <location>
        <begin position="142"/>
        <end position="166"/>
    </location>
</feature>
<sequence length="181" mass="18506">MTDPVIPGASAAAGAPRSRRFGELAFIGVILVFSVVALVMTGFIREPMGSSNVLGARVVPYAVTGLMLLSSLAAFIAVLRGDVGAPDEGEDVDTEARTSWKTVVLLALAFASLMIVIPIAGWPVAVVVLFTGASLALGAGSWWRTLIIGVGLGVVTQLLFGTLLGLSLPPFGTILPGVFGG</sequence>
<accession>A0A511AFE9</accession>
<keyword evidence="1" id="KW-0812">Transmembrane</keyword>
<name>A0A511AFE9_9MICO</name>
<organism evidence="3 4">
    <name type="scientific">Microbacterium aerolatum</name>
    <dbReference type="NCBI Taxonomy" id="153731"/>
    <lineage>
        <taxon>Bacteria</taxon>
        <taxon>Bacillati</taxon>
        <taxon>Actinomycetota</taxon>
        <taxon>Actinomycetes</taxon>
        <taxon>Micrococcales</taxon>
        <taxon>Microbacteriaceae</taxon>
        <taxon>Microbacterium</taxon>
    </lineage>
</organism>
<protein>
    <recommendedName>
        <fullName evidence="2">DUF1468 domain-containing protein</fullName>
    </recommendedName>
</protein>
<dbReference type="Proteomes" id="UP000321225">
    <property type="component" value="Unassembled WGS sequence"/>
</dbReference>
<comment type="caution">
    <text evidence="3">The sequence shown here is derived from an EMBL/GenBank/DDBJ whole genome shotgun (WGS) entry which is preliminary data.</text>
</comment>
<feature type="domain" description="DUF1468" evidence="2">
    <location>
        <begin position="27"/>
        <end position="169"/>
    </location>
</feature>
<evidence type="ECO:0000256" key="1">
    <source>
        <dbReference type="SAM" id="Phobius"/>
    </source>
</evidence>
<dbReference type="Pfam" id="PF07331">
    <property type="entry name" value="TctB"/>
    <property type="match status" value="1"/>
</dbReference>
<keyword evidence="1" id="KW-1133">Transmembrane helix</keyword>
<dbReference type="RefSeq" id="WP_186806196.1">
    <property type="nucleotide sequence ID" value="NZ_BJUW01000008.1"/>
</dbReference>
<feature type="transmembrane region" description="Helical" evidence="1">
    <location>
        <begin position="59"/>
        <end position="79"/>
    </location>
</feature>
<evidence type="ECO:0000313" key="3">
    <source>
        <dbReference type="EMBL" id="GEK86756.1"/>
    </source>
</evidence>
<reference evidence="3 4" key="1">
    <citation type="submission" date="2019-07" db="EMBL/GenBank/DDBJ databases">
        <title>Whole genome shotgun sequence of Microbacterium aerolatum NBRC 103071.</title>
        <authorList>
            <person name="Hosoyama A."/>
            <person name="Uohara A."/>
            <person name="Ohji S."/>
            <person name="Ichikawa N."/>
        </authorList>
    </citation>
    <scope>NUCLEOTIDE SEQUENCE [LARGE SCALE GENOMIC DNA]</scope>
    <source>
        <strain evidence="3 4">NBRC 103071</strain>
    </source>
</reference>